<feature type="region of interest" description="Disordered" evidence="5">
    <location>
        <begin position="532"/>
        <end position="559"/>
    </location>
</feature>
<gene>
    <name evidence="7" type="ORF">LAMI_0E15258G</name>
</gene>
<evidence type="ECO:0000256" key="5">
    <source>
        <dbReference type="SAM" id="MobiDB-lite"/>
    </source>
</evidence>
<evidence type="ECO:0000256" key="3">
    <source>
        <dbReference type="ARBA" id="ARBA00023242"/>
    </source>
</evidence>
<feature type="compositionally biased region" description="Acidic residues" evidence="5">
    <location>
        <begin position="94"/>
        <end position="104"/>
    </location>
</feature>
<keyword evidence="4" id="KW-0175">Coiled coil</keyword>
<dbReference type="Proteomes" id="UP000191024">
    <property type="component" value="Chromosome E"/>
</dbReference>
<dbReference type="OrthoDB" id="1924577at2759"/>
<dbReference type="EMBL" id="LT598465">
    <property type="protein sequence ID" value="SCU93690.1"/>
    <property type="molecule type" value="Genomic_DNA"/>
</dbReference>
<sequence>MVKPNKSKRGEDRPTGDDYGFNEVDSFAKKREKILLDEARIEDEMSEDDERLMEDDEEEEVLGVEEHSGSEDEELDGQKAYREVFGRNLQVDGSENEDGGDMLENENAWGSTKNEYYGADDLEDEEDAKEIEQEALRQQKKHLEDLNMGDYLDEGLDEEWEKNAKEFDVAQFQASGAASASEAVGKDVFKMSTEAKQELLKTSFPEFFPLANELASLVPLLEDLKVNTGSSAVSRIKALALSAYLGTVVSYFSILRHEFDTNEEFHTMKHHPLMESILSCKEIWRQAQELPEVNDGASQDNDEEQLSEDEILEHGGIVEELDEKLLQTDSDQGELDSEAEAEGEVASDNDEEDFEIDVSRPRWTKAPDNRALNSEMDDFVEDEIADVDALDKKARKKTLRFYTSKIDQQENKKGEKFKGDDDIPYKERLFERQQRLLEEARKRGQQGSKDAELDGNDLDSDDENTASALKRAFSTDYYAQVQKARQDRKDSRQQAHKQALLAAREGGLAELADVVGQDGKRAINYQILKNKGLTPKRKKDNRNSRVKKRKKFDKAKKKLKSVRAVYSGGQSSAYEGEKTGIKKNVTRSVKFRS</sequence>
<feature type="region of interest" description="Disordered" evidence="5">
    <location>
        <begin position="329"/>
        <end position="369"/>
    </location>
</feature>
<proteinExistence type="inferred from homology"/>
<keyword evidence="3" id="KW-0539">Nucleus</keyword>
<evidence type="ECO:0000256" key="2">
    <source>
        <dbReference type="ARBA" id="ARBA00010979"/>
    </source>
</evidence>
<dbReference type="AlphaFoldDB" id="A0A1G4JSF6"/>
<evidence type="ECO:0000259" key="6">
    <source>
        <dbReference type="Pfam" id="PF09368"/>
    </source>
</evidence>
<organism evidence="7 8">
    <name type="scientific">Lachancea mirantina</name>
    <dbReference type="NCBI Taxonomy" id="1230905"/>
    <lineage>
        <taxon>Eukaryota</taxon>
        <taxon>Fungi</taxon>
        <taxon>Dikarya</taxon>
        <taxon>Ascomycota</taxon>
        <taxon>Saccharomycotina</taxon>
        <taxon>Saccharomycetes</taxon>
        <taxon>Saccharomycetales</taxon>
        <taxon>Saccharomycetaceae</taxon>
        <taxon>Lachancea</taxon>
    </lineage>
</organism>
<dbReference type="PANTHER" id="PTHR13237">
    <property type="entry name" value="SOMETHING ABOUT SILENCING PROTEIN 10-RELATED"/>
    <property type="match status" value="1"/>
</dbReference>
<dbReference type="STRING" id="1230905.A0A1G4JSF6"/>
<protein>
    <submittedName>
        <fullName evidence="7">LAMI_0E15258g1_1</fullName>
    </submittedName>
</protein>
<feature type="compositionally biased region" description="Acidic residues" evidence="5">
    <location>
        <begin position="331"/>
        <end position="356"/>
    </location>
</feature>
<feature type="compositionally biased region" description="Basic and acidic residues" evidence="5">
    <location>
        <begin position="64"/>
        <end position="78"/>
    </location>
</feature>
<feature type="compositionally biased region" description="Basic residues" evidence="5">
    <location>
        <begin position="534"/>
        <end position="559"/>
    </location>
</feature>
<comment type="similarity">
    <text evidence="2">Belongs to the SAS10 family.</text>
</comment>
<dbReference type="InterPro" id="IPR018972">
    <property type="entry name" value="Sas10_C_dom"/>
</dbReference>
<evidence type="ECO:0000313" key="7">
    <source>
        <dbReference type="EMBL" id="SCU93690.1"/>
    </source>
</evidence>
<keyword evidence="8" id="KW-1185">Reference proteome</keyword>
<reference evidence="7 8" key="1">
    <citation type="submission" date="2016-03" db="EMBL/GenBank/DDBJ databases">
        <authorList>
            <person name="Devillers H."/>
        </authorList>
    </citation>
    <scope>NUCLEOTIDE SEQUENCE [LARGE SCALE GENOMIC DNA]</scope>
    <source>
        <strain evidence="7">CBS 11717</strain>
    </source>
</reference>
<feature type="compositionally biased region" description="Acidic residues" evidence="5">
    <location>
        <begin position="44"/>
        <end position="63"/>
    </location>
</feature>
<name>A0A1G4JSF6_9SACH</name>
<feature type="compositionally biased region" description="Basic and acidic residues" evidence="5">
    <location>
        <begin position="357"/>
        <end position="368"/>
    </location>
</feature>
<dbReference type="PANTHER" id="PTHR13237:SF8">
    <property type="entry name" value="SOMETHING ABOUT SILENCING PROTEIN 10"/>
    <property type="match status" value="1"/>
</dbReference>
<feature type="region of interest" description="Disordered" evidence="5">
    <location>
        <begin position="1"/>
        <end position="24"/>
    </location>
</feature>
<evidence type="ECO:0000313" key="8">
    <source>
        <dbReference type="Proteomes" id="UP000191024"/>
    </source>
</evidence>
<feature type="region of interest" description="Disordered" evidence="5">
    <location>
        <begin position="39"/>
        <end position="78"/>
    </location>
</feature>
<dbReference type="Pfam" id="PF09368">
    <property type="entry name" value="Sas10"/>
    <property type="match status" value="1"/>
</dbReference>
<feature type="domain" description="Sas10 C-terminal" evidence="6">
    <location>
        <begin position="518"/>
        <end position="591"/>
    </location>
</feature>
<comment type="subcellular location">
    <subcellularLocation>
        <location evidence="1">Nucleus</location>
    </subcellularLocation>
</comment>
<feature type="compositionally biased region" description="Basic and acidic residues" evidence="5">
    <location>
        <begin position="407"/>
        <end position="442"/>
    </location>
</feature>
<feature type="region of interest" description="Disordered" evidence="5">
    <location>
        <begin position="91"/>
        <end position="114"/>
    </location>
</feature>
<dbReference type="GO" id="GO:0032040">
    <property type="term" value="C:small-subunit processome"/>
    <property type="evidence" value="ECO:0007669"/>
    <property type="project" value="TreeGrafter"/>
</dbReference>
<evidence type="ECO:0000256" key="1">
    <source>
        <dbReference type="ARBA" id="ARBA00004123"/>
    </source>
</evidence>
<feature type="region of interest" description="Disordered" evidence="5">
    <location>
        <begin position="401"/>
        <end position="466"/>
    </location>
</feature>
<dbReference type="GO" id="GO:0000462">
    <property type="term" value="P:maturation of SSU-rRNA from tricistronic rRNA transcript (SSU-rRNA, 5.8S rRNA, LSU-rRNA)"/>
    <property type="evidence" value="ECO:0007669"/>
    <property type="project" value="TreeGrafter"/>
</dbReference>
<accession>A0A1G4JSF6</accession>
<evidence type="ECO:0000256" key="4">
    <source>
        <dbReference type="SAM" id="Coils"/>
    </source>
</evidence>
<feature type="compositionally biased region" description="Acidic residues" evidence="5">
    <location>
        <begin position="453"/>
        <end position="464"/>
    </location>
</feature>
<feature type="coiled-coil region" evidence="4">
    <location>
        <begin position="119"/>
        <end position="146"/>
    </location>
</feature>